<evidence type="ECO:0000313" key="1">
    <source>
        <dbReference type="EMBL" id="MTF38045.1"/>
    </source>
</evidence>
<evidence type="ECO:0000313" key="2">
    <source>
        <dbReference type="Proteomes" id="UP000437131"/>
    </source>
</evidence>
<name>A0A844GUZ1_9CHRO</name>
<dbReference type="GO" id="GO:0005543">
    <property type="term" value="F:phospholipid binding"/>
    <property type="evidence" value="ECO:0007669"/>
    <property type="project" value="TreeGrafter"/>
</dbReference>
<dbReference type="RefSeq" id="WP_338324321.1">
    <property type="nucleotide sequence ID" value="NZ_WMIA01000003.1"/>
</dbReference>
<gene>
    <name evidence="1" type="ORF">GGC33_03800</name>
</gene>
<dbReference type="GO" id="GO:0008915">
    <property type="term" value="F:lipid-A-disaccharide synthase activity"/>
    <property type="evidence" value="ECO:0007669"/>
    <property type="project" value="InterPro"/>
</dbReference>
<dbReference type="PANTHER" id="PTHR30372:SF6">
    <property type="entry name" value="LIPID-A-DISACCHARIDE SYNTHASE"/>
    <property type="match status" value="1"/>
</dbReference>
<dbReference type="EMBL" id="WMIA01000003">
    <property type="protein sequence ID" value="MTF38045.1"/>
    <property type="molecule type" value="Genomic_DNA"/>
</dbReference>
<dbReference type="Proteomes" id="UP000437131">
    <property type="component" value="Unassembled WGS sequence"/>
</dbReference>
<dbReference type="GO" id="GO:0016020">
    <property type="term" value="C:membrane"/>
    <property type="evidence" value="ECO:0007669"/>
    <property type="project" value="GOC"/>
</dbReference>
<comment type="caution">
    <text evidence="1">The sequence shown here is derived from an EMBL/GenBank/DDBJ whole genome shotgun (WGS) entry which is preliminary data.</text>
</comment>
<dbReference type="InterPro" id="IPR003835">
    <property type="entry name" value="Glyco_trans_19"/>
</dbReference>
<reference evidence="1 2" key="1">
    <citation type="submission" date="2019-11" db="EMBL/GenBank/DDBJ databases">
        <title>Isolation of a new High Light Tolerant Cyanobacteria.</title>
        <authorList>
            <person name="Dobson Z."/>
            <person name="Vaughn N."/>
            <person name="Vaughn M."/>
            <person name="Fromme P."/>
            <person name="Mazor Y."/>
        </authorList>
    </citation>
    <scope>NUCLEOTIDE SEQUENCE [LARGE SCALE GENOMIC DNA]</scope>
    <source>
        <strain evidence="1 2">0216</strain>
    </source>
</reference>
<protein>
    <submittedName>
        <fullName evidence="1">Lipid-A-disaccharide synthase</fullName>
    </submittedName>
</protein>
<organism evidence="1 2">
    <name type="scientific">Cyanobacterium aponinum 0216</name>
    <dbReference type="NCBI Taxonomy" id="2676140"/>
    <lineage>
        <taxon>Bacteria</taxon>
        <taxon>Bacillati</taxon>
        <taxon>Cyanobacteriota</taxon>
        <taxon>Cyanophyceae</taxon>
        <taxon>Oscillatoriophycideae</taxon>
        <taxon>Chroococcales</taxon>
        <taxon>Geminocystaceae</taxon>
        <taxon>Cyanobacterium</taxon>
    </lineage>
</organism>
<accession>A0A844GUZ1</accession>
<sequence>MDSYFDLVILSNGPGEITTWVLPIVKQIRSLSTINQENLRISLILSPCPHATGNEVNIARKLPEINRVLGAENFFSFLLWGKTIDNWEWYQRGLVLFLGGDQFFTVVIAKRLGFLSLVYAEWDARWYRYIDYFALMQQSILDKIPSYFHGKCHLVGDLMADITSNNLQNIGSNETVKIGLLPGSKSAKLTQGVPFLMAIASYIYKYNSNVEFIIPVAPTITPEILASYGKKENNNLIEQLGHITGELITINKQLYLQTSDGIKIKLISKFPCYEEITKCQLCLTTVGANTAQLGSLTMPMIVLIPTYQLTAMKSWDGILGLLANLPIIGDYFAKLINWIVIQYTVKNKKLYAWPNIWAKKEIVPELIGHLKVEEVGNLVLDLLNNEDKLKQIKSDLQKLRGSAGASEKISQIVANVINNK</sequence>
<dbReference type="GO" id="GO:0009245">
    <property type="term" value="P:lipid A biosynthetic process"/>
    <property type="evidence" value="ECO:0007669"/>
    <property type="project" value="InterPro"/>
</dbReference>
<dbReference type="AlphaFoldDB" id="A0A844GUZ1"/>
<proteinExistence type="predicted"/>
<dbReference type="PANTHER" id="PTHR30372">
    <property type="entry name" value="LIPID-A-DISACCHARIDE SYNTHASE"/>
    <property type="match status" value="1"/>
</dbReference>